<sequence>MENQERHFFAGGNTAKGFRHFYGSILQGIDPLFLLTGGPVAGTSDIIRMVGEAALDRGLNVEWIHTPLNRERYDGVLIPALQMGVVDNSAPYCYEPVAPGVIEHMIHAESVWDSSRLAVHKDEIVRLSQSVSDYRRQATQTFAKALQIHDDWEHLYISNMNMDAATEVTREMIQTLLGEETQQRSPRIRHQYFGAATCIGAVDYIQDLTKTITKRYFIKGRPGSGKSTMLKKIVSAADQKGYDAEVFHCGFDPNSLDMVVIPERSVAIFDSTAPHEYFPDRETDEIVDMYTRTIVPGTDERFARELTEIKSKYAGKMGEATKLLAKANEQQERLIALYQAASDLEVTANLAKQLIRKIDELM</sequence>
<dbReference type="OrthoDB" id="9781752at2"/>
<evidence type="ECO:0000313" key="1">
    <source>
        <dbReference type="EMBL" id="RNB84496.1"/>
    </source>
</evidence>
<dbReference type="Proteomes" id="UP000271031">
    <property type="component" value="Unassembled WGS sequence"/>
</dbReference>
<proteinExistence type="predicted"/>
<comment type="caution">
    <text evidence="1">The sequence shown here is derived from an EMBL/GenBank/DDBJ whole genome shotgun (WGS) entry which is preliminary data.</text>
</comment>
<dbReference type="InterPro" id="IPR027417">
    <property type="entry name" value="P-loop_NTPase"/>
</dbReference>
<dbReference type="AlphaFoldDB" id="A0A3M8D8Z4"/>
<dbReference type="RefSeq" id="WP_122919779.1">
    <property type="nucleotide sequence ID" value="NZ_RHHQ01000017.1"/>
</dbReference>
<organism evidence="1 2">
    <name type="scientific">Brevibacillus fluminis</name>
    <dbReference type="NCBI Taxonomy" id="511487"/>
    <lineage>
        <taxon>Bacteria</taxon>
        <taxon>Bacillati</taxon>
        <taxon>Bacillota</taxon>
        <taxon>Bacilli</taxon>
        <taxon>Bacillales</taxon>
        <taxon>Paenibacillaceae</taxon>
        <taxon>Brevibacillus</taxon>
    </lineage>
</organism>
<evidence type="ECO:0000313" key="2">
    <source>
        <dbReference type="Proteomes" id="UP000271031"/>
    </source>
</evidence>
<reference evidence="1 2" key="1">
    <citation type="submission" date="2018-10" db="EMBL/GenBank/DDBJ databases">
        <title>Phylogenomics of Brevibacillus.</title>
        <authorList>
            <person name="Dunlap C."/>
        </authorList>
    </citation>
    <scope>NUCLEOTIDE SEQUENCE [LARGE SCALE GENOMIC DNA]</scope>
    <source>
        <strain evidence="1 2">JCM 15716</strain>
    </source>
</reference>
<dbReference type="EMBL" id="RHHQ01000017">
    <property type="protein sequence ID" value="RNB84496.1"/>
    <property type="molecule type" value="Genomic_DNA"/>
</dbReference>
<name>A0A3M8D8Z4_9BACL</name>
<protein>
    <recommendedName>
        <fullName evidence="3">Nucleotide kinase</fullName>
    </recommendedName>
</protein>
<dbReference type="SUPFAM" id="SSF52540">
    <property type="entry name" value="P-loop containing nucleoside triphosphate hydrolases"/>
    <property type="match status" value="2"/>
</dbReference>
<dbReference type="Gene3D" id="3.40.50.300">
    <property type="entry name" value="P-loop containing nucleotide triphosphate hydrolases"/>
    <property type="match status" value="1"/>
</dbReference>
<evidence type="ECO:0008006" key="3">
    <source>
        <dbReference type="Google" id="ProtNLM"/>
    </source>
</evidence>
<keyword evidence="2" id="KW-1185">Reference proteome</keyword>
<accession>A0A3M8D8Z4</accession>
<gene>
    <name evidence="1" type="ORF">EDM56_20490</name>
</gene>